<dbReference type="Gene3D" id="3.40.50.1010">
    <property type="entry name" value="5'-nuclease"/>
    <property type="match status" value="1"/>
</dbReference>
<evidence type="ECO:0000313" key="6">
    <source>
        <dbReference type="EMBL" id="NDL56396.1"/>
    </source>
</evidence>
<keyword evidence="2" id="KW-0479">Metal-binding</keyword>
<keyword evidence="4" id="KW-0460">Magnesium</keyword>
<name>A0A7K3LZE5_9ACTN</name>
<reference evidence="6 7" key="1">
    <citation type="submission" date="2019-11" db="EMBL/GenBank/DDBJ databases">
        <authorList>
            <person name="Li X.-J."/>
            <person name="Feng X.-M."/>
        </authorList>
    </citation>
    <scope>NUCLEOTIDE SEQUENCE [LARGE SCALE GENOMIC DNA]</scope>
    <source>
        <strain evidence="6 7">XMNu-373</strain>
    </source>
</reference>
<protein>
    <submittedName>
        <fullName evidence="6">PIN domain-containing protein</fullName>
    </submittedName>
</protein>
<dbReference type="Pfam" id="PF01850">
    <property type="entry name" value="PIN"/>
    <property type="match status" value="1"/>
</dbReference>
<dbReference type="AlphaFoldDB" id="A0A7K3LZE5"/>
<dbReference type="InterPro" id="IPR029060">
    <property type="entry name" value="PIN-like_dom_sf"/>
</dbReference>
<accession>A0A7K3LZE5</accession>
<evidence type="ECO:0000259" key="5">
    <source>
        <dbReference type="Pfam" id="PF01850"/>
    </source>
</evidence>
<dbReference type="GO" id="GO:0046872">
    <property type="term" value="F:metal ion binding"/>
    <property type="evidence" value="ECO:0007669"/>
    <property type="project" value="UniProtKB-KW"/>
</dbReference>
<gene>
    <name evidence="6" type="ORF">F7O44_04840</name>
</gene>
<proteinExistence type="predicted"/>
<keyword evidence="1" id="KW-0540">Nuclease</keyword>
<feature type="domain" description="PIN" evidence="5">
    <location>
        <begin position="24"/>
        <end position="131"/>
    </location>
</feature>
<sequence length="166" mass="17966">MSSRGFVGWACERGSRVVDTTLTYVDSSVLLRSYLAAEPGHAEARALIEDERLLVTATFTLIEVTSTLVRARHSKGLPDADILIEKLHEEVSPDGPINLARADVAATESAALTIVRHYALGPLEAMHLAVADLVVRQLTEPGEQVGFATHRQSQRRAAKALGFVPI</sequence>
<dbReference type="SUPFAM" id="SSF88723">
    <property type="entry name" value="PIN domain-like"/>
    <property type="match status" value="1"/>
</dbReference>
<dbReference type="EMBL" id="WLZY01000001">
    <property type="protein sequence ID" value="NDL56396.1"/>
    <property type="molecule type" value="Genomic_DNA"/>
</dbReference>
<keyword evidence="3" id="KW-0378">Hydrolase</keyword>
<organism evidence="6 7">
    <name type="scientific">Phytoactinopolyspora mesophila</name>
    <dbReference type="NCBI Taxonomy" id="2650750"/>
    <lineage>
        <taxon>Bacteria</taxon>
        <taxon>Bacillati</taxon>
        <taxon>Actinomycetota</taxon>
        <taxon>Actinomycetes</taxon>
        <taxon>Jiangellales</taxon>
        <taxon>Jiangellaceae</taxon>
        <taxon>Phytoactinopolyspora</taxon>
    </lineage>
</organism>
<dbReference type="Proteomes" id="UP000460435">
    <property type="component" value="Unassembled WGS sequence"/>
</dbReference>
<dbReference type="GO" id="GO:0004518">
    <property type="term" value="F:nuclease activity"/>
    <property type="evidence" value="ECO:0007669"/>
    <property type="project" value="UniProtKB-KW"/>
</dbReference>
<evidence type="ECO:0000256" key="3">
    <source>
        <dbReference type="ARBA" id="ARBA00022801"/>
    </source>
</evidence>
<dbReference type="InterPro" id="IPR002716">
    <property type="entry name" value="PIN_dom"/>
</dbReference>
<comment type="caution">
    <text evidence="6">The sequence shown here is derived from an EMBL/GenBank/DDBJ whole genome shotgun (WGS) entry which is preliminary data.</text>
</comment>
<evidence type="ECO:0000256" key="2">
    <source>
        <dbReference type="ARBA" id="ARBA00022723"/>
    </source>
</evidence>
<dbReference type="GO" id="GO:0016787">
    <property type="term" value="F:hydrolase activity"/>
    <property type="evidence" value="ECO:0007669"/>
    <property type="project" value="UniProtKB-KW"/>
</dbReference>
<evidence type="ECO:0000256" key="4">
    <source>
        <dbReference type="ARBA" id="ARBA00022842"/>
    </source>
</evidence>
<evidence type="ECO:0000256" key="1">
    <source>
        <dbReference type="ARBA" id="ARBA00022722"/>
    </source>
</evidence>
<evidence type="ECO:0000313" key="7">
    <source>
        <dbReference type="Proteomes" id="UP000460435"/>
    </source>
</evidence>
<keyword evidence="7" id="KW-1185">Reference proteome</keyword>